<evidence type="ECO:0000313" key="4">
    <source>
        <dbReference type="EMBL" id="SAK77932.1"/>
    </source>
</evidence>
<keyword evidence="5" id="KW-1185">Reference proteome</keyword>
<gene>
    <name evidence="4" type="ORF">AWB80_04688</name>
</gene>
<comment type="caution">
    <text evidence="4">The sequence shown here is derived from an EMBL/GenBank/DDBJ whole genome shotgun (WGS) entry which is preliminary data.</text>
</comment>
<dbReference type="InterPro" id="IPR052158">
    <property type="entry name" value="INH-QAR"/>
</dbReference>
<accession>A0A158C6K2</accession>
<dbReference type="PANTHER" id="PTHR43130">
    <property type="entry name" value="ARAC-FAMILY TRANSCRIPTIONAL REGULATOR"/>
    <property type="match status" value="1"/>
</dbReference>
<feature type="domain" description="HTH araC/xylS-type" evidence="3">
    <location>
        <begin position="228"/>
        <end position="326"/>
    </location>
</feature>
<dbReference type="GO" id="GO:0043565">
    <property type="term" value="F:sequence-specific DNA binding"/>
    <property type="evidence" value="ECO:0007669"/>
    <property type="project" value="InterPro"/>
</dbReference>
<dbReference type="STRING" id="1777141.AWB80_04688"/>
<dbReference type="InterPro" id="IPR002818">
    <property type="entry name" value="DJ-1/PfpI"/>
</dbReference>
<dbReference type="CDD" id="cd03137">
    <property type="entry name" value="GATase1_AraC_1"/>
    <property type="match status" value="1"/>
</dbReference>
<dbReference type="Gene3D" id="1.10.10.60">
    <property type="entry name" value="Homeodomain-like"/>
    <property type="match status" value="1"/>
</dbReference>
<dbReference type="InterPro" id="IPR009057">
    <property type="entry name" value="Homeodomain-like_sf"/>
</dbReference>
<dbReference type="SMART" id="SM00342">
    <property type="entry name" value="HTH_ARAC"/>
    <property type="match status" value="1"/>
</dbReference>
<dbReference type="PANTHER" id="PTHR43130:SF3">
    <property type="entry name" value="HTH-TYPE TRANSCRIPTIONAL REGULATOR RV1931C"/>
    <property type="match status" value="1"/>
</dbReference>
<name>A0A158C6K2_9BURK</name>
<evidence type="ECO:0000256" key="2">
    <source>
        <dbReference type="ARBA" id="ARBA00023163"/>
    </source>
</evidence>
<dbReference type="SUPFAM" id="SSF46689">
    <property type="entry name" value="Homeodomain-like"/>
    <property type="match status" value="2"/>
</dbReference>
<sequence>MTYMVLIQDMTADRKMHRVGFLLSEGFQVMALASQSVFEYANVVAGEAFYGIENYSTTGGEVRSSLGMKVDTRPITPRTAMDTWIVAGVNSPLTTPAPADVLAFLRRRAGKRARRIAGVCTGGFTLAEAGLLANRRATTHWAYARDMQQRFPDVRVEEDRIYIVDGPVWTSAGMTAGLDLALAMVEKDLGAEVARSVAHKLVMHQRRAGGQSQHSEMLDLAPKTDRIQNALNYARKHLNRPLTVEELAGEAHLSPRQFSRVFTLETGQSPAKAVEGLRLEAARLMIEKSRHSLEAIAQETGFRDRRHMREAFMRGFGVPPQEVRREARTVA</sequence>
<organism evidence="4 5">
    <name type="scientific">Caballeronia pedi</name>
    <dbReference type="NCBI Taxonomy" id="1777141"/>
    <lineage>
        <taxon>Bacteria</taxon>
        <taxon>Pseudomonadati</taxon>
        <taxon>Pseudomonadota</taxon>
        <taxon>Betaproteobacteria</taxon>
        <taxon>Burkholderiales</taxon>
        <taxon>Burkholderiaceae</taxon>
        <taxon>Caballeronia</taxon>
    </lineage>
</organism>
<dbReference type="Pfam" id="PF12833">
    <property type="entry name" value="HTH_18"/>
    <property type="match status" value="1"/>
</dbReference>
<dbReference type="GO" id="GO:0003700">
    <property type="term" value="F:DNA-binding transcription factor activity"/>
    <property type="evidence" value="ECO:0007669"/>
    <property type="project" value="InterPro"/>
</dbReference>
<dbReference type="InterPro" id="IPR018060">
    <property type="entry name" value="HTH_AraC"/>
</dbReference>
<reference evidence="4" key="1">
    <citation type="submission" date="2016-01" db="EMBL/GenBank/DDBJ databases">
        <authorList>
            <person name="Peeters C."/>
        </authorList>
    </citation>
    <scope>NUCLEOTIDE SEQUENCE [LARGE SCALE GENOMIC DNA]</scope>
    <source>
        <strain evidence="4">LMG 29323</strain>
    </source>
</reference>
<dbReference type="AlphaFoldDB" id="A0A158C6K2"/>
<evidence type="ECO:0000259" key="3">
    <source>
        <dbReference type="PROSITE" id="PS01124"/>
    </source>
</evidence>
<keyword evidence="1" id="KW-0805">Transcription regulation</keyword>
<dbReference type="EMBL" id="FCOE02000017">
    <property type="protein sequence ID" value="SAK77932.1"/>
    <property type="molecule type" value="Genomic_DNA"/>
</dbReference>
<protein>
    <submittedName>
        <fullName evidence="4">AraC family transcriptional regulator</fullName>
    </submittedName>
</protein>
<dbReference type="PROSITE" id="PS01124">
    <property type="entry name" value="HTH_ARAC_FAMILY_2"/>
    <property type="match status" value="1"/>
</dbReference>
<evidence type="ECO:0000256" key="1">
    <source>
        <dbReference type="ARBA" id="ARBA00023015"/>
    </source>
</evidence>
<dbReference type="Proteomes" id="UP000054911">
    <property type="component" value="Unassembled WGS sequence"/>
</dbReference>
<dbReference type="Gene3D" id="3.40.50.880">
    <property type="match status" value="1"/>
</dbReference>
<dbReference type="InterPro" id="IPR029062">
    <property type="entry name" value="Class_I_gatase-like"/>
</dbReference>
<proteinExistence type="predicted"/>
<evidence type="ECO:0000313" key="5">
    <source>
        <dbReference type="Proteomes" id="UP000054911"/>
    </source>
</evidence>
<dbReference type="Pfam" id="PF01965">
    <property type="entry name" value="DJ-1_PfpI"/>
    <property type="match status" value="1"/>
</dbReference>
<keyword evidence="2" id="KW-0804">Transcription</keyword>
<dbReference type="SUPFAM" id="SSF52317">
    <property type="entry name" value="Class I glutamine amidotransferase-like"/>
    <property type="match status" value="1"/>
</dbReference>